<evidence type="ECO:0000313" key="2">
    <source>
        <dbReference type="EnsemblPlants" id="OPUNC03G02980.1"/>
    </source>
</evidence>
<dbReference type="PANTHER" id="PTHR33443">
    <property type="entry name" value="ZGC:112980"/>
    <property type="match status" value="1"/>
</dbReference>
<feature type="region of interest" description="Disordered" evidence="1">
    <location>
        <begin position="310"/>
        <end position="347"/>
    </location>
</feature>
<keyword evidence="3" id="KW-1185">Reference proteome</keyword>
<organism evidence="2">
    <name type="scientific">Oryza punctata</name>
    <name type="common">Red rice</name>
    <dbReference type="NCBI Taxonomy" id="4537"/>
    <lineage>
        <taxon>Eukaryota</taxon>
        <taxon>Viridiplantae</taxon>
        <taxon>Streptophyta</taxon>
        <taxon>Embryophyta</taxon>
        <taxon>Tracheophyta</taxon>
        <taxon>Spermatophyta</taxon>
        <taxon>Magnoliopsida</taxon>
        <taxon>Liliopsida</taxon>
        <taxon>Poales</taxon>
        <taxon>Poaceae</taxon>
        <taxon>BOP clade</taxon>
        <taxon>Oryzoideae</taxon>
        <taxon>Oryzeae</taxon>
        <taxon>Oryzinae</taxon>
        <taxon>Oryza</taxon>
    </lineage>
</organism>
<dbReference type="InterPro" id="IPR053234">
    <property type="entry name" value="RPM1_Interactor"/>
</dbReference>
<feature type="compositionally biased region" description="Polar residues" evidence="1">
    <location>
        <begin position="457"/>
        <end position="471"/>
    </location>
</feature>
<dbReference type="eggNOG" id="ENOG502QRK3">
    <property type="taxonomic scope" value="Eukaryota"/>
</dbReference>
<protein>
    <submittedName>
        <fullName evidence="2">Uncharacterized protein</fullName>
    </submittedName>
</protein>
<dbReference type="EnsemblPlants" id="OPUNC03G02980.1">
    <property type="protein sequence ID" value="OPUNC03G02980.1"/>
    <property type="gene ID" value="OPUNC03G02980"/>
</dbReference>
<feature type="region of interest" description="Disordered" evidence="1">
    <location>
        <begin position="267"/>
        <end position="296"/>
    </location>
</feature>
<evidence type="ECO:0000313" key="3">
    <source>
        <dbReference type="Proteomes" id="UP000026962"/>
    </source>
</evidence>
<dbReference type="Proteomes" id="UP000026962">
    <property type="component" value="Chromosome 3"/>
</dbReference>
<feature type="region of interest" description="Disordered" evidence="1">
    <location>
        <begin position="431"/>
        <end position="499"/>
    </location>
</feature>
<reference evidence="2" key="1">
    <citation type="submission" date="2015-04" db="UniProtKB">
        <authorList>
            <consortium name="EnsemblPlants"/>
        </authorList>
    </citation>
    <scope>IDENTIFICATION</scope>
</reference>
<accession>A0A0E0K8M1</accession>
<feature type="compositionally biased region" description="Basic residues" evidence="1">
    <location>
        <begin position="488"/>
        <end position="499"/>
    </location>
</feature>
<feature type="compositionally biased region" description="Low complexity" evidence="1">
    <location>
        <begin position="317"/>
        <end position="333"/>
    </location>
</feature>
<proteinExistence type="predicted"/>
<name>A0A0E0K8M1_ORYPU</name>
<dbReference type="AlphaFoldDB" id="A0A0E0K8M1"/>
<reference evidence="2" key="2">
    <citation type="submission" date="2018-05" db="EMBL/GenBank/DDBJ databases">
        <title>OpunRS2 (Oryza punctata Reference Sequence Version 2).</title>
        <authorList>
            <person name="Zhang J."/>
            <person name="Kudrna D."/>
            <person name="Lee S."/>
            <person name="Talag J."/>
            <person name="Welchert J."/>
            <person name="Wing R.A."/>
        </authorList>
    </citation>
    <scope>NUCLEOTIDE SEQUENCE [LARGE SCALE GENOMIC DNA]</scope>
</reference>
<dbReference type="OMA" id="TDKDAKW"/>
<dbReference type="Gramene" id="OPUNC03G02980.1">
    <property type="protein sequence ID" value="OPUNC03G02980.1"/>
    <property type="gene ID" value="OPUNC03G02980"/>
</dbReference>
<dbReference type="HOGENOM" id="CLU_037262_0_0_1"/>
<evidence type="ECO:0000256" key="1">
    <source>
        <dbReference type="SAM" id="MobiDB-lite"/>
    </source>
</evidence>
<sequence>MGSAGAVVEISSDDEAIPVAAKRPNVPAVSSSHPLPEDCNGVGEGLGDPAALVKFVASMLDDKRSACDVATADGGDDDDCVMLDSDPDKAVLVVNEQRPGQGGPEEELQIVSEKGELACRDFPHPRHLCVSMPFTSSHADHCALCHCYVCDSPAPCAFWGKGTKPTDHCHATDKDAKWTKMRQSLKRKNLPASNRKGIENLFQPISTTASLQFQQYTGDRFSVPRLSPLSPVGFHVSRNVSQNQWMMKLIGVPPNVGQPVNLQEALSPRASIPRKRFRSDGSVPPVQPSTNANLLRHPAPNSVLVQPVSSPALQTTQSQPASSAVSPNSVSAARPLRGYSPQNSFSAPVRVQPTSYHQVAPGISQGLQVQPTSYLQVDPGRAVSAELQLSRCSSRQTQGIQRQHDPSADINQRIWKEALAKLASELGVSDYNIDPPGRLPSTPQPSQLHAQMRPGHQPTQATARQGVQANHNHVAAASQIRTSNGHRLPNHKRFNPGAN</sequence>
<dbReference type="PANTHER" id="PTHR33443:SF37">
    <property type="entry name" value="OS03G0140900 PROTEIN"/>
    <property type="match status" value="1"/>
</dbReference>